<dbReference type="Proteomes" id="UP000095283">
    <property type="component" value="Unplaced"/>
</dbReference>
<keyword evidence="1" id="KW-0812">Transmembrane</keyword>
<dbReference type="PANTHER" id="PTHR31640:SF1">
    <property type="entry name" value="BRIDGE-LIKE LIPID TRANSFER PROTEIN FAMILY MEMBER 1"/>
    <property type="match status" value="1"/>
</dbReference>
<reference evidence="4" key="1">
    <citation type="submission" date="2016-11" db="UniProtKB">
        <authorList>
            <consortium name="WormBaseParasite"/>
        </authorList>
    </citation>
    <scope>IDENTIFICATION</scope>
</reference>
<dbReference type="PANTHER" id="PTHR31640">
    <property type="entry name" value="TRANSMEMBRANE PROTEIN KIAA1109"/>
    <property type="match status" value="1"/>
</dbReference>
<keyword evidence="3" id="KW-1185">Reference proteome</keyword>
<evidence type="ECO:0000259" key="2">
    <source>
        <dbReference type="Pfam" id="PF20413"/>
    </source>
</evidence>
<dbReference type="WBParaSite" id="Hba_01099">
    <property type="protein sequence ID" value="Hba_01099"/>
    <property type="gene ID" value="Hba_01099"/>
</dbReference>
<accession>A0A1I7W8X8</accession>
<organism evidence="3 4">
    <name type="scientific">Heterorhabditis bacteriophora</name>
    <name type="common">Entomopathogenic nematode worm</name>
    <dbReference type="NCBI Taxonomy" id="37862"/>
    <lineage>
        <taxon>Eukaryota</taxon>
        <taxon>Metazoa</taxon>
        <taxon>Ecdysozoa</taxon>
        <taxon>Nematoda</taxon>
        <taxon>Chromadorea</taxon>
        <taxon>Rhabditida</taxon>
        <taxon>Rhabditina</taxon>
        <taxon>Rhabditomorpha</taxon>
        <taxon>Strongyloidea</taxon>
        <taxon>Heterorhabditidae</taxon>
        <taxon>Heterorhabditis</taxon>
    </lineage>
</organism>
<dbReference type="GO" id="GO:0048488">
    <property type="term" value="P:synaptic vesicle endocytosis"/>
    <property type="evidence" value="ECO:0007669"/>
    <property type="project" value="TreeGrafter"/>
</dbReference>
<name>A0A1I7W8X8_HETBA</name>
<dbReference type="InterPro" id="IPR033616">
    <property type="entry name" value="BLTP1"/>
</dbReference>
<evidence type="ECO:0000256" key="1">
    <source>
        <dbReference type="SAM" id="Phobius"/>
    </source>
</evidence>
<sequence>MEKYFGEEGENRKTTPLDKYNFICVDILFFLPFKIYYIIRATSVAYWDRIWALVGVIKLDIWSGRLVVGNRLLPYMLVITLENMTSKVCLRESAADRALLHIDGQAESVRASFLKHPDYQTASHKEPPRTMGDGFAILQTASLHFFYHQDILGYVTDDEQSINSKRPVWESIWRFGHNTVISYGPWAEYQRALIYAFFFPPDYQTMPTTELPKRSKRRIYIMHDVRISLLKETSIDIWFMRNEQLESIHNRCQPGSTIDMSIWWITKEEGFSWSARLSLLNVESTTSLFYRKLLESETLRIDCEFSYPRVSFSLPFIDFLPDILSVTYRLHGENGMALRMKYPPSSATASIIAALSRAAFTNSHAAPSLHGTYSKQEVKTRFEYIICGYENSSNMFYLVIILFTNTEFQDDWHEVWRTESVVCVFTHSYHPLCSDFASDLPNHVLQEFLPKKCVHPIELASDHLHVEIEIDGSEVKFTGLLIKFIIELKNNYFGFYDSVRISSFSQPYKTCPVFYTEELVVEIKKSYSETLIQVCLDILLYYLEKISLYTYIYISKITKYLKGTCYVFTSRCSLGHGLCRIRLDNGNSGWRTCYSLYFQRMMQKLFLNGIGFVNMGSSCHPVQELRKRGGFVKRKGGFLIYQTILLDHWLCSIFPIRLIAIQSGSLFVMLTTGDSLNIFVFVFHEYPLNKLPLAIHSMHLEHLRSEFIRKHDSLTRRLYFLWDNEDVWKCACFGGTAFFTSEDIIGKSFLLKLDKKYFTNSQDYDDHSGIFRGLLDPNKKYFYFLNLLNTSVFILIQNSFRILRDVVYSFYPRICETSLSSQKVSNMSSVDTISFYSAMSKTANHNCLSASQVLMDDYALFLNHYTVVRSVSGKPSFGQAGEIRKWLCMTKEGLSSLRISAASVQNSRSNISSQDTDNLDRNTTNREISVQERKFAVYGSVATSVEILFTPLAVEAVERLIISLSSSCLSIHPALLLQMSYRECVFKDHYQPLTESLFTSNPVLDVSLELPRLHMAIFQCGLLDGADSASLPTENMAFVLLDKASISSVTMKENVDREPRVVLDFQVPDIEVSVERRRTACTTSNTAVSAVSLFPAIHHYEHKMKHYFKVEIGTVNTLFVMPRPLEMTARNEFLLYDMLSPSITSWLHVVEKLQNAISKVCKVCYINTILKNILYFIFLVDLYHWLLSAHRERKERKLTESTSKDYINPMDIMPQAFFYCLYRNRRLDWTQLDGVPLEYLSLGYALVINNIYIGMIEQKIVCSPADTSRKFLTPHTHQLVHIRRFTVDGEFLWKMEMDDKGLMPLKGWVSFFLRMYSFYMVLYNNFQVDIKYSGFVENVRFVVALSSVCLIKEVSLVIKTAKDTLTELKRQRVSTSTVVAENILFYGRLIENYHHIHGFVASTISLLKKTAKLANMTCCTSHQSYKNA</sequence>
<dbReference type="InterPro" id="IPR047104">
    <property type="entry name" value="BLTP1_N"/>
</dbReference>
<feature type="transmembrane region" description="Helical" evidence="1">
    <location>
        <begin position="20"/>
        <end position="39"/>
    </location>
</feature>
<feature type="domain" description="Bridge-like lipid transfer protein family member 1 N-terminal" evidence="2">
    <location>
        <begin position="52"/>
        <end position="310"/>
    </location>
</feature>
<evidence type="ECO:0000313" key="4">
    <source>
        <dbReference type="WBParaSite" id="Hba_01099"/>
    </source>
</evidence>
<protein>
    <submittedName>
        <fullName evidence="4">FSA_C domain-containing protein</fullName>
    </submittedName>
</protein>
<dbReference type="GO" id="GO:0098793">
    <property type="term" value="C:presynapse"/>
    <property type="evidence" value="ECO:0007669"/>
    <property type="project" value="GOC"/>
</dbReference>
<keyword evidence="1" id="KW-1133">Transmembrane helix</keyword>
<dbReference type="Pfam" id="PF20413">
    <property type="entry name" value="BLTP1_N"/>
    <property type="match status" value="1"/>
</dbReference>
<evidence type="ECO:0000313" key="3">
    <source>
        <dbReference type="Proteomes" id="UP000095283"/>
    </source>
</evidence>
<keyword evidence="1" id="KW-0472">Membrane</keyword>
<proteinExistence type="predicted"/>